<evidence type="ECO:0000259" key="1">
    <source>
        <dbReference type="Pfam" id="PF16473"/>
    </source>
</evidence>
<dbReference type="EMBL" id="LHUQ01000065">
    <property type="protein sequence ID" value="KON62793.1"/>
    <property type="molecule type" value="Genomic_DNA"/>
</dbReference>
<gene>
    <name evidence="2" type="ORF">KOEU_37110</name>
</gene>
<dbReference type="Gene3D" id="3.30.420.10">
    <property type="entry name" value="Ribonuclease H-like superfamily/Ribonuclease H"/>
    <property type="match status" value="1"/>
</dbReference>
<dbReference type="InterPro" id="IPR012337">
    <property type="entry name" value="RNaseH-like_sf"/>
</dbReference>
<dbReference type="PATRIC" id="fig|33995.3.peg.4108"/>
<dbReference type="InterPro" id="IPR033390">
    <property type="entry name" value="Rv2179c-like"/>
</dbReference>
<name>A0A0M0EC29_KOMEU</name>
<dbReference type="STRING" id="33995.KOEU_37110"/>
<comment type="caution">
    <text evidence="2">The sequence shown here is derived from an EMBL/GenBank/DDBJ whole genome shotgun (WGS) entry which is preliminary data.</text>
</comment>
<accession>A0A0M0EC29</accession>
<dbReference type="AlphaFoldDB" id="A0A0M0EC29"/>
<dbReference type="InterPro" id="IPR036397">
    <property type="entry name" value="RNaseH_sf"/>
</dbReference>
<reference evidence="2" key="1">
    <citation type="submission" date="2015-08" db="EMBL/GenBank/DDBJ databases">
        <title>Draft genome sequence of Komagataeibacter europaeus CECT 8546 a cellulose producer strain from vinegar produced by the traditional method.</title>
        <authorList>
            <person name="Poehlein A."/>
            <person name="Valera M.J."/>
            <person name="Haack F.S."/>
            <person name="Mas A."/>
            <person name="Daniel R."/>
            <person name="Streit W.R."/>
            <person name="Mateo E."/>
        </authorList>
    </citation>
    <scope>NUCLEOTIDE SEQUENCE [LARGE SCALE GENOMIC DNA]</scope>
    <source>
        <strain evidence="2">CECT 8546</strain>
    </source>
</reference>
<evidence type="ECO:0000313" key="2">
    <source>
        <dbReference type="EMBL" id="KON62793.1"/>
    </source>
</evidence>
<keyword evidence="3" id="KW-1185">Reference proteome</keyword>
<protein>
    <recommendedName>
        <fullName evidence="1">3'-5' exoribonuclease Rv2179c-like domain-containing protein</fullName>
    </recommendedName>
</protein>
<proteinExistence type="predicted"/>
<organism evidence="2 3">
    <name type="scientific">Komagataeibacter europaeus</name>
    <name type="common">Gluconacetobacter europaeus</name>
    <dbReference type="NCBI Taxonomy" id="33995"/>
    <lineage>
        <taxon>Bacteria</taxon>
        <taxon>Pseudomonadati</taxon>
        <taxon>Pseudomonadota</taxon>
        <taxon>Alphaproteobacteria</taxon>
        <taxon>Acetobacterales</taxon>
        <taxon>Acetobacteraceae</taxon>
        <taxon>Komagataeibacter</taxon>
    </lineage>
</organism>
<feature type="domain" description="3'-5' exoribonuclease Rv2179c-like" evidence="1">
    <location>
        <begin position="5"/>
        <end position="184"/>
    </location>
</feature>
<sequence>MAKMTHLMVDLEAMGTNPNAPIVAIGAVFFDPATGDLGPDFYRVVTLKSEFQMGAKPNADTIYWWLTQSDAARRAITEGERLHIVDALSQLTEFVTDYSTESGLNRLQLWGNGASFDPVILRSAYARCNFPEFWKYWNDQDVRTIVALGRVIGFDPKRDHPFAGERHHALADAIHQAQYVSAIWQRLLAPHQDQLSASALHAVYAAGYNHGHLNTADGIAYQNDVESEFEHRALEVIAETGTLRETK</sequence>
<evidence type="ECO:0000313" key="3">
    <source>
        <dbReference type="Proteomes" id="UP000037566"/>
    </source>
</evidence>
<dbReference type="Proteomes" id="UP000037566">
    <property type="component" value="Unassembled WGS sequence"/>
</dbReference>
<dbReference type="Pfam" id="PF16473">
    <property type="entry name" value="Rv2179c-like"/>
    <property type="match status" value="1"/>
</dbReference>
<dbReference type="SUPFAM" id="SSF53098">
    <property type="entry name" value="Ribonuclease H-like"/>
    <property type="match status" value="1"/>
</dbReference>
<dbReference type="GO" id="GO:0003676">
    <property type="term" value="F:nucleic acid binding"/>
    <property type="evidence" value="ECO:0007669"/>
    <property type="project" value="InterPro"/>
</dbReference>